<dbReference type="CDD" id="cd00310">
    <property type="entry name" value="ATP-synt_Fo_a_6"/>
    <property type="match status" value="1"/>
</dbReference>
<dbReference type="InterPro" id="IPR000568">
    <property type="entry name" value="ATP_synth_F0_asu"/>
</dbReference>
<feature type="transmembrane region" description="Helical" evidence="11">
    <location>
        <begin position="118"/>
        <end position="138"/>
    </location>
</feature>
<dbReference type="HAMAP" id="MF_01393">
    <property type="entry name" value="ATP_synth_a_bact"/>
    <property type="match status" value="1"/>
</dbReference>
<gene>
    <name evidence="12" type="ORF">UFOPK2683_01397</name>
    <name evidence="13" type="ORF">UFOPK3605_00604</name>
    <name evidence="14" type="ORF">UFOPK3897_00911</name>
    <name evidence="15" type="ORF">UFOPK4121_00873</name>
</gene>
<dbReference type="Pfam" id="PF00119">
    <property type="entry name" value="ATP-synt_A"/>
    <property type="match status" value="1"/>
</dbReference>
<protein>
    <submittedName>
        <fullName evidence="14">Unannotated protein</fullName>
    </submittedName>
</protein>
<evidence type="ECO:0000313" key="14">
    <source>
        <dbReference type="EMBL" id="CAB4977681.1"/>
    </source>
</evidence>
<dbReference type="NCBIfam" id="TIGR01131">
    <property type="entry name" value="ATP_synt_6_or_A"/>
    <property type="match status" value="1"/>
</dbReference>
<dbReference type="InterPro" id="IPR023011">
    <property type="entry name" value="ATP_synth_F0_asu_AS"/>
</dbReference>
<evidence type="ECO:0000256" key="1">
    <source>
        <dbReference type="ARBA" id="ARBA00004141"/>
    </source>
</evidence>
<evidence type="ECO:0000256" key="6">
    <source>
        <dbReference type="ARBA" id="ARBA00022781"/>
    </source>
</evidence>
<accession>A0A6J7MA19</accession>
<dbReference type="Gene3D" id="1.20.120.220">
    <property type="entry name" value="ATP synthase, F0 complex, subunit A"/>
    <property type="match status" value="1"/>
</dbReference>
<comment type="similarity">
    <text evidence="2">Belongs to the ATPase A chain family.</text>
</comment>
<dbReference type="InterPro" id="IPR045083">
    <property type="entry name" value="ATP_synth_F0_asu_bact/mt"/>
</dbReference>
<feature type="transmembrane region" description="Helical" evidence="11">
    <location>
        <begin position="178"/>
        <end position="199"/>
    </location>
</feature>
<evidence type="ECO:0000313" key="13">
    <source>
        <dbReference type="EMBL" id="CAB4903287.1"/>
    </source>
</evidence>
<reference evidence="14" key="1">
    <citation type="submission" date="2020-05" db="EMBL/GenBank/DDBJ databases">
        <authorList>
            <person name="Chiriac C."/>
            <person name="Salcher M."/>
            <person name="Ghai R."/>
            <person name="Kavagutti S V."/>
        </authorList>
    </citation>
    <scope>NUCLEOTIDE SEQUENCE</scope>
</reference>
<dbReference type="SUPFAM" id="SSF81336">
    <property type="entry name" value="F1F0 ATP synthase subunit A"/>
    <property type="match status" value="1"/>
</dbReference>
<feature type="transmembrane region" description="Helical" evidence="11">
    <location>
        <begin position="25"/>
        <end position="47"/>
    </location>
</feature>
<name>A0A6J7MA19_9ZZZZ</name>
<keyword evidence="3" id="KW-0813">Transport</keyword>
<evidence type="ECO:0000313" key="12">
    <source>
        <dbReference type="EMBL" id="CAB4732963.1"/>
    </source>
</evidence>
<evidence type="ECO:0000256" key="8">
    <source>
        <dbReference type="ARBA" id="ARBA00023065"/>
    </source>
</evidence>
<dbReference type="PANTHER" id="PTHR11410">
    <property type="entry name" value="ATP SYNTHASE SUBUNIT A"/>
    <property type="match status" value="1"/>
</dbReference>
<evidence type="ECO:0000256" key="11">
    <source>
        <dbReference type="SAM" id="Phobius"/>
    </source>
</evidence>
<keyword evidence="5 11" id="KW-0812">Transmembrane</keyword>
<keyword evidence="7 11" id="KW-1133">Transmembrane helix</keyword>
<evidence type="ECO:0000313" key="15">
    <source>
        <dbReference type="EMBL" id="CAB5024680.1"/>
    </source>
</evidence>
<dbReference type="AlphaFoldDB" id="A0A6J7MA19"/>
<dbReference type="PRINTS" id="PR00123">
    <property type="entry name" value="ATPASEA"/>
</dbReference>
<feature type="transmembrane region" description="Helical" evidence="11">
    <location>
        <begin position="90"/>
        <end position="112"/>
    </location>
</feature>
<comment type="subcellular location">
    <subcellularLocation>
        <location evidence="1">Membrane</location>
        <topology evidence="1">Multi-pass membrane protein</topology>
    </subcellularLocation>
</comment>
<evidence type="ECO:0000256" key="9">
    <source>
        <dbReference type="ARBA" id="ARBA00023136"/>
    </source>
</evidence>
<dbReference type="EMBL" id="CAFBMM010000021">
    <property type="protein sequence ID" value="CAB4903287.1"/>
    <property type="molecule type" value="Genomic_DNA"/>
</dbReference>
<proteinExistence type="inferred from homology"/>
<evidence type="ECO:0000256" key="7">
    <source>
        <dbReference type="ARBA" id="ARBA00022989"/>
    </source>
</evidence>
<dbReference type="PROSITE" id="PS00449">
    <property type="entry name" value="ATPASE_A"/>
    <property type="match status" value="1"/>
</dbReference>
<dbReference type="PANTHER" id="PTHR11410:SF0">
    <property type="entry name" value="ATP SYNTHASE SUBUNIT A"/>
    <property type="match status" value="1"/>
</dbReference>
<keyword evidence="6" id="KW-0375">Hydrogen ion transport</keyword>
<dbReference type="GO" id="GO:0046933">
    <property type="term" value="F:proton-transporting ATP synthase activity, rotational mechanism"/>
    <property type="evidence" value="ECO:0007669"/>
    <property type="project" value="TreeGrafter"/>
</dbReference>
<evidence type="ECO:0000256" key="2">
    <source>
        <dbReference type="ARBA" id="ARBA00006810"/>
    </source>
</evidence>
<keyword evidence="8" id="KW-0406">Ion transport</keyword>
<evidence type="ECO:0000256" key="10">
    <source>
        <dbReference type="ARBA" id="ARBA00023310"/>
    </source>
</evidence>
<dbReference type="EMBL" id="CAFBPQ010000024">
    <property type="protein sequence ID" value="CAB5024680.1"/>
    <property type="molecule type" value="Genomic_DNA"/>
</dbReference>
<keyword evidence="10" id="KW-0066">ATP synthesis</keyword>
<dbReference type="GO" id="GO:0045259">
    <property type="term" value="C:proton-transporting ATP synthase complex"/>
    <property type="evidence" value="ECO:0007669"/>
    <property type="project" value="UniProtKB-KW"/>
</dbReference>
<evidence type="ECO:0000256" key="3">
    <source>
        <dbReference type="ARBA" id="ARBA00022448"/>
    </source>
</evidence>
<keyword evidence="9 11" id="KW-0472">Membrane</keyword>
<sequence>MIVASLLPNINELFDWRSLAGGDTLLAFNKTALMAFVSTFICIAIFWTGSRKQALVPTGIQNVAEMGYDMIEENVSVAAMGEEGKGWTPYFATLFFWIFFINIWSIIPGIQFPATARIAIPLILALLSWATFIGVGLIRQGPAYFWNSINPPGVPIALKFLVVPIEFFSKFLMRPFSLAVRLFANMTAGHLILTIFAIMTNELLIVHNSGLYQVIFAPLPFLGLVAFTGFEVLVAVLQAYIFTILTAVYVSESMHAEH</sequence>
<organism evidence="14">
    <name type="scientific">freshwater metagenome</name>
    <dbReference type="NCBI Taxonomy" id="449393"/>
    <lineage>
        <taxon>unclassified sequences</taxon>
        <taxon>metagenomes</taxon>
        <taxon>ecological metagenomes</taxon>
    </lineage>
</organism>
<keyword evidence="4" id="KW-0138">CF(0)</keyword>
<dbReference type="EMBL" id="CAFBOF010000017">
    <property type="protein sequence ID" value="CAB4977681.1"/>
    <property type="molecule type" value="Genomic_DNA"/>
</dbReference>
<evidence type="ECO:0000256" key="4">
    <source>
        <dbReference type="ARBA" id="ARBA00022547"/>
    </source>
</evidence>
<dbReference type="EMBL" id="CAEZYK010000103">
    <property type="protein sequence ID" value="CAB4732963.1"/>
    <property type="molecule type" value="Genomic_DNA"/>
</dbReference>
<dbReference type="InterPro" id="IPR035908">
    <property type="entry name" value="F0_ATP_A_sf"/>
</dbReference>
<feature type="transmembrane region" description="Helical" evidence="11">
    <location>
        <begin position="219"/>
        <end position="250"/>
    </location>
</feature>
<evidence type="ECO:0000256" key="5">
    <source>
        <dbReference type="ARBA" id="ARBA00022692"/>
    </source>
</evidence>